<dbReference type="PROSITE" id="PS00012">
    <property type="entry name" value="PHOSPHOPANTETHEINE"/>
    <property type="match status" value="1"/>
</dbReference>
<dbReference type="InterPro" id="IPR013968">
    <property type="entry name" value="PKS_KR"/>
</dbReference>
<keyword evidence="11" id="KW-1185">Reference proteome</keyword>
<dbReference type="SMART" id="SM00823">
    <property type="entry name" value="PKS_PP"/>
    <property type="match status" value="1"/>
</dbReference>
<dbReference type="InterPro" id="IPR014030">
    <property type="entry name" value="Ketoacyl_synth_N"/>
</dbReference>
<dbReference type="SUPFAM" id="SSF51735">
    <property type="entry name" value="NAD(P)-binding Rossmann-fold domains"/>
    <property type="match status" value="2"/>
</dbReference>
<dbReference type="SUPFAM" id="SSF53901">
    <property type="entry name" value="Thiolase-like"/>
    <property type="match status" value="1"/>
</dbReference>
<dbReference type="Gene3D" id="3.40.47.10">
    <property type="match status" value="1"/>
</dbReference>
<evidence type="ECO:0000256" key="6">
    <source>
        <dbReference type="ARBA" id="ARBA00023268"/>
    </source>
</evidence>
<reference evidence="10" key="1">
    <citation type="submission" date="2021-01" db="EMBL/GenBank/DDBJ databases">
        <title>Whole genome shotgun sequence of Virgisporangium ochraceum NBRC 16418.</title>
        <authorList>
            <person name="Komaki H."/>
            <person name="Tamura T."/>
        </authorList>
    </citation>
    <scope>NUCLEOTIDE SEQUENCE</scope>
    <source>
        <strain evidence="10">NBRC 16418</strain>
    </source>
</reference>
<dbReference type="InterPro" id="IPR020841">
    <property type="entry name" value="PKS_Beta-ketoAc_synthase_dom"/>
</dbReference>
<dbReference type="InterPro" id="IPR036299">
    <property type="entry name" value="Polyketide_synth_docking_sf"/>
</dbReference>
<dbReference type="SUPFAM" id="SSF55048">
    <property type="entry name" value="Probable ACP-binding domain of malonyl-CoA ACP transacylase"/>
    <property type="match status" value="1"/>
</dbReference>
<evidence type="ECO:0000256" key="4">
    <source>
        <dbReference type="ARBA" id="ARBA00022679"/>
    </source>
</evidence>
<dbReference type="InterPro" id="IPR057326">
    <property type="entry name" value="KR_dom"/>
</dbReference>
<dbReference type="InterPro" id="IPR036291">
    <property type="entry name" value="NAD(P)-bd_dom_sf"/>
</dbReference>
<dbReference type="InterPro" id="IPR041618">
    <property type="entry name" value="PKS_DE"/>
</dbReference>
<dbReference type="SUPFAM" id="SSF101173">
    <property type="entry name" value="Docking domain B of the erythromycin polyketide synthase (DEBS)"/>
    <property type="match status" value="1"/>
</dbReference>
<dbReference type="Pfam" id="PF16197">
    <property type="entry name" value="KAsynt_C_assoc"/>
    <property type="match status" value="1"/>
</dbReference>
<dbReference type="Gene3D" id="1.10.1200.10">
    <property type="entry name" value="ACP-like"/>
    <property type="match status" value="1"/>
</dbReference>
<dbReference type="SUPFAM" id="SSF53474">
    <property type="entry name" value="alpha/beta-Hydrolases"/>
    <property type="match status" value="1"/>
</dbReference>
<comment type="caution">
    <text evidence="10">The sequence shown here is derived from an EMBL/GenBank/DDBJ whole genome shotgun (WGS) entry which is preliminary data.</text>
</comment>
<dbReference type="InterPro" id="IPR014043">
    <property type="entry name" value="Acyl_transferase_dom"/>
</dbReference>
<dbReference type="InterPro" id="IPR036736">
    <property type="entry name" value="ACP-like_sf"/>
</dbReference>
<evidence type="ECO:0000313" key="10">
    <source>
        <dbReference type="EMBL" id="GIJ75017.1"/>
    </source>
</evidence>
<evidence type="ECO:0000259" key="9">
    <source>
        <dbReference type="PROSITE" id="PS52004"/>
    </source>
</evidence>
<dbReference type="Pfam" id="PF02801">
    <property type="entry name" value="Ketoacyl-synt_C"/>
    <property type="match status" value="1"/>
</dbReference>
<dbReference type="Pfam" id="PF00109">
    <property type="entry name" value="ketoacyl-synt"/>
    <property type="match status" value="1"/>
</dbReference>
<dbReference type="InterPro" id="IPR001031">
    <property type="entry name" value="Thioesterase"/>
</dbReference>
<dbReference type="SMART" id="SM01294">
    <property type="entry name" value="PKS_PP_betabranch"/>
    <property type="match status" value="1"/>
</dbReference>
<evidence type="ECO:0000256" key="1">
    <source>
        <dbReference type="ARBA" id="ARBA00001957"/>
    </source>
</evidence>
<accession>A0A8J4A377</accession>
<keyword evidence="4" id="KW-0808">Transferase</keyword>
<dbReference type="EMBL" id="BOPH01000148">
    <property type="protein sequence ID" value="GIJ75017.1"/>
    <property type="molecule type" value="Genomic_DNA"/>
</dbReference>
<dbReference type="Gene3D" id="3.40.366.10">
    <property type="entry name" value="Malonyl-Coenzyme A Acyl Carrier Protein, domain 2"/>
    <property type="match status" value="1"/>
</dbReference>
<dbReference type="InterPro" id="IPR029058">
    <property type="entry name" value="AB_hydrolase_fold"/>
</dbReference>
<organism evidence="10 11">
    <name type="scientific">Virgisporangium ochraceum</name>
    <dbReference type="NCBI Taxonomy" id="65505"/>
    <lineage>
        <taxon>Bacteria</taxon>
        <taxon>Bacillati</taxon>
        <taxon>Actinomycetota</taxon>
        <taxon>Actinomycetes</taxon>
        <taxon>Micromonosporales</taxon>
        <taxon>Micromonosporaceae</taxon>
        <taxon>Virgisporangium</taxon>
    </lineage>
</organism>
<gene>
    <name evidence="10" type="ORF">Voc01_099340</name>
</gene>
<dbReference type="GO" id="GO:0031177">
    <property type="term" value="F:phosphopantetheine binding"/>
    <property type="evidence" value="ECO:0007669"/>
    <property type="project" value="InterPro"/>
</dbReference>
<dbReference type="Gene3D" id="3.40.50.720">
    <property type="entry name" value="NAD(P)-binding Rossmann-like Domain"/>
    <property type="match status" value="1"/>
</dbReference>
<dbReference type="InterPro" id="IPR020806">
    <property type="entry name" value="PKS_PP-bd"/>
</dbReference>
<keyword evidence="5" id="KW-0045">Antibiotic biosynthesis</keyword>
<dbReference type="Gene3D" id="3.30.70.3290">
    <property type="match status" value="1"/>
</dbReference>
<evidence type="ECO:0000256" key="3">
    <source>
        <dbReference type="ARBA" id="ARBA00022553"/>
    </source>
</evidence>
<protein>
    <submittedName>
        <fullName evidence="10">Uncharacterized protein</fullName>
    </submittedName>
</protein>
<dbReference type="Pfam" id="PF00550">
    <property type="entry name" value="PP-binding"/>
    <property type="match status" value="1"/>
</dbReference>
<dbReference type="InterPro" id="IPR001227">
    <property type="entry name" value="Ac_transferase_dom_sf"/>
</dbReference>
<keyword evidence="2" id="KW-0596">Phosphopantetheine</keyword>
<dbReference type="Pfam" id="PF00698">
    <property type="entry name" value="Acyl_transf_1"/>
    <property type="match status" value="1"/>
</dbReference>
<dbReference type="InterPro" id="IPR032821">
    <property type="entry name" value="PKS_assoc"/>
</dbReference>
<evidence type="ECO:0000256" key="2">
    <source>
        <dbReference type="ARBA" id="ARBA00022450"/>
    </source>
</evidence>
<dbReference type="InterPro" id="IPR006162">
    <property type="entry name" value="Ppantetheine_attach_site"/>
</dbReference>
<dbReference type="FunFam" id="3.40.47.10:FF:000019">
    <property type="entry name" value="Polyketide synthase type I"/>
    <property type="match status" value="1"/>
</dbReference>
<dbReference type="InterPro" id="IPR020802">
    <property type="entry name" value="TesA-like"/>
</dbReference>
<dbReference type="FunFam" id="3.40.366.10:FF:000002">
    <property type="entry name" value="Probable polyketide synthase 2"/>
    <property type="match status" value="1"/>
</dbReference>
<dbReference type="SUPFAM" id="SSF52151">
    <property type="entry name" value="FabD/lysophospholipase-like"/>
    <property type="match status" value="1"/>
</dbReference>
<dbReference type="Pfam" id="PF08659">
    <property type="entry name" value="KR"/>
    <property type="match status" value="1"/>
</dbReference>
<dbReference type="SMART" id="SM00824">
    <property type="entry name" value="PKS_TE"/>
    <property type="match status" value="1"/>
</dbReference>
<dbReference type="PROSITE" id="PS00606">
    <property type="entry name" value="KS3_1"/>
    <property type="match status" value="1"/>
</dbReference>
<dbReference type="InterPro" id="IPR014031">
    <property type="entry name" value="Ketoacyl_synth_C"/>
</dbReference>
<sequence length="1868" mass="195132">MSEDKLRDYLKRVAADLHETRQRLREVEDADQEPVAIVAMGCRYPGGIRSPEDLWRLVADSGDAIAPFPRDRGWDLDALYDPDPNQPGTTYVREGGFLTDVADFDPEFFRISPREALAMDPQHRLLLEISWEALERAGVPPRSLRGSRSGVFVGVMGQDYANLLLSSPGGFEGAEGYLATGTSNSVASGRIAYTLGLEGPAVTVDTACSSSLVTLHLAAHALRRRECDLAFAGGVTVMCTPGSFVEFSRQRGLAPDGRCKPFSADADGTSFSEGAGILLLERLSDARRNGHPVLAVVRGSAVNQDGASSGLTAPNGPSQQRVIRQALAAGRLTADQVDLVEAHGTGTKLGDPIEAQALLATYGRERPADRPLRLGSVKSNIGHTQAAAGVAGVIKSVQALRHAIVPPTLHATTPSPHVDWSAGAVTLATGSQPWPETGRPRRAAVSSFGISGTNAHVILEQAPPDEDAPADPAVPVPVVLSGRTPEAVRALAASLVDQPHRPVDVAFTLTATRAAFEHRAAFVATDTDSLRAGFTAVAAGLPHDGVSVGEAGAAGKVVFVFPGQGSQWAGMAVDLLDTSPVFAARIAACARALAPHVDWRLEEVLRDPSLPERVDVIQPVLWAVMVSLADLWRAHGVEPGAVLGHSQGEIAAAVVAGALSLEDGARVVARRSRALTALAGQGGMVSVALPEADAEPMIARWDGRIAVAAVNGPSSVVVSGDPDALEELLAACAEGEVRARRVPVDYASHCAHVSRIEEDVLAEIGAVAPGRSRVEIFSTVTGEPVDGAELDTAYWYRGLRQQVRFEAAVRSALERGYAHFVEVSAHPVLVMGMRETFDDAGAAAEVSGTLRRDDGGLTRFTASLAEAVAHGVTPDWTAVFAGRGSRVVPLPTYPFQRQRYWPDVTAAPVVADLPADLDADADFWAAVDGGDTDRVAAELDLAPTNLDGLLPALSAWRRRRRGDAAARRWRYRIVWRDVPAAPGATLSGTWLLVKPDGVTDGGVAGALTERGADVRTVTVPPSAGRADLAHLVGAVGGPVAGILSLCGLDTRPSERPWVPAGLALTTALVGALDDLDATAPLWLATRGAVSCVDGDPPADPEQAQTWGLGRVAGLEHPRRWGGLVDLPETVDGRVADRLAAVLAAPSEGEDQVAVRASGTYARRLVRDTTDLSAAEDWRPRGTVLVTGGTGGLGRQVARWLAAHGADHLVLTSRQGADAPGVADLVAELTAAGVRVTVAACDVADRDSLAALLDPLHDLTAVVHTAGLGQIGTPLVDTGPDELARICAAKVGGAAHLDDLLGDRPLDAFVLYSSGAGVWGSGGQGAYAAANAYLDALAERRRARGRAATSVAWGTWGGGGLAEGEIGRRLLRLGLPPMAPEAALAGLRRALTAGDTAVVLADIDWDRFAPGFTAARARPLIAEIPEVARLAVADDASAGGGGTDLAARLAGAPAGDRAEIVLRLVRERVAAVLGFAGADQIPPGRRFTDLGFDSLAAVGLRNALNAATGLKLPVKVLFERPTSQDLAGWLLDELDLDVAPAAVAEQDPLVSMAAMYRQGCADGKLAEAADLLRAAADIPPAPDSSLDSLSDLYRRGCDVGEFSRASTLLMTAAALRPTFAGPAEVSSPPEFITFARGPRRPALACFTSISALAGPHQYSRLAVACDGVRDLSVLSAPGFTRGEKLPADLDALLDLQADAVLRQHPDGAPFVLAGASGGGWLAYAVAAQLEARGVAPHAVVLIDTYFPDDGIGTLKGALPGMVQGGYEREETWGYMDSVGLSAMGWYLRLFGGFWSPVDVEAPTLLLRATEFMPGGDADEAPPREEWQASGKFADTVVDVPGNHFSMMDEHAPSTASEIDAWLGTLAGSE</sequence>
<dbReference type="GO" id="GO:0006633">
    <property type="term" value="P:fatty acid biosynthetic process"/>
    <property type="evidence" value="ECO:0007669"/>
    <property type="project" value="InterPro"/>
</dbReference>
<dbReference type="GO" id="GO:0004315">
    <property type="term" value="F:3-oxoacyl-[acyl-carrier-protein] synthase activity"/>
    <property type="evidence" value="ECO:0007669"/>
    <property type="project" value="InterPro"/>
</dbReference>
<name>A0A8J4A377_9ACTN</name>
<dbReference type="InterPro" id="IPR016036">
    <property type="entry name" value="Malonyl_transacylase_ACP-bd"/>
</dbReference>
<dbReference type="PROSITE" id="PS50075">
    <property type="entry name" value="CARRIER"/>
    <property type="match status" value="1"/>
</dbReference>
<dbReference type="PROSITE" id="PS52004">
    <property type="entry name" value="KS3_2"/>
    <property type="match status" value="1"/>
</dbReference>
<dbReference type="NCBIfam" id="NF045894">
    <property type="entry name" value="PKS_plus_SDR"/>
    <property type="match status" value="1"/>
</dbReference>
<dbReference type="InterPro" id="IPR015083">
    <property type="entry name" value="NorB/c/GfsB-D-like_docking"/>
</dbReference>
<proteinExistence type="predicted"/>
<dbReference type="Gene3D" id="3.40.50.1820">
    <property type="entry name" value="alpha/beta hydrolase"/>
    <property type="match status" value="1"/>
</dbReference>
<dbReference type="InterPro" id="IPR016039">
    <property type="entry name" value="Thiolase-like"/>
</dbReference>
<dbReference type="SMART" id="SM00822">
    <property type="entry name" value="PKS_KR"/>
    <property type="match status" value="1"/>
</dbReference>
<dbReference type="GO" id="GO:0004312">
    <property type="term" value="F:fatty acid synthase activity"/>
    <property type="evidence" value="ECO:0007669"/>
    <property type="project" value="TreeGrafter"/>
</dbReference>
<feature type="domain" description="Ketosynthase family 3 (KS3)" evidence="9">
    <location>
        <begin position="32"/>
        <end position="461"/>
    </location>
</feature>
<dbReference type="RefSeq" id="WP_203934801.1">
    <property type="nucleotide sequence ID" value="NZ_BOPH01000148.1"/>
</dbReference>
<dbReference type="InterPro" id="IPR050091">
    <property type="entry name" value="PKS_NRPS_Biosynth_Enz"/>
</dbReference>
<dbReference type="CDD" id="cd08952">
    <property type="entry name" value="KR_1_SDR_x"/>
    <property type="match status" value="1"/>
</dbReference>
<dbReference type="PANTHER" id="PTHR43775">
    <property type="entry name" value="FATTY ACID SYNTHASE"/>
    <property type="match status" value="1"/>
</dbReference>
<dbReference type="PANTHER" id="PTHR43775:SF51">
    <property type="entry name" value="INACTIVE PHENOLPHTHIOCEROL SYNTHESIS POLYKETIDE SYNTHASE TYPE I PKS1-RELATED"/>
    <property type="match status" value="1"/>
</dbReference>
<dbReference type="InterPro" id="IPR018201">
    <property type="entry name" value="Ketoacyl_synth_AS"/>
</dbReference>
<keyword evidence="3" id="KW-0597">Phosphoprotein</keyword>
<dbReference type="Proteomes" id="UP000635606">
    <property type="component" value="Unassembled WGS sequence"/>
</dbReference>
<keyword evidence="7" id="KW-0012">Acyltransferase</keyword>
<evidence type="ECO:0000256" key="5">
    <source>
        <dbReference type="ARBA" id="ARBA00023194"/>
    </source>
</evidence>
<keyword evidence="6" id="KW-0511">Multifunctional enzyme</keyword>
<feature type="domain" description="Carrier" evidence="8">
    <location>
        <begin position="1458"/>
        <end position="1533"/>
    </location>
</feature>
<dbReference type="InterPro" id="IPR009081">
    <property type="entry name" value="PP-bd_ACP"/>
</dbReference>
<evidence type="ECO:0000313" key="11">
    <source>
        <dbReference type="Proteomes" id="UP000635606"/>
    </source>
</evidence>
<evidence type="ECO:0000256" key="7">
    <source>
        <dbReference type="ARBA" id="ARBA00023315"/>
    </source>
</evidence>
<evidence type="ECO:0000259" key="8">
    <source>
        <dbReference type="PROSITE" id="PS50075"/>
    </source>
</evidence>
<dbReference type="Pfam" id="PF00975">
    <property type="entry name" value="Thioesterase"/>
    <property type="match status" value="1"/>
</dbReference>
<dbReference type="Pfam" id="PF18369">
    <property type="entry name" value="PKS_DE"/>
    <property type="match status" value="1"/>
</dbReference>
<dbReference type="GO" id="GO:0033068">
    <property type="term" value="P:macrolide biosynthetic process"/>
    <property type="evidence" value="ECO:0007669"/>
    <property type="project" value="UniProtKB-ARBA"/>
</dbReference>
<dbReference type="InterPro" id="IPR016035">
    <property type="entry name" value="Acyl_Trfase/lysoPLipase"/>
</dbReference>
<dbReference type="CDD" id="cd00833">
    <property type="entry name" value="PKS"/>
    <property type="match status" value="1"/>
</dbReference>
<dbReference type="Pfam" id="PF08990">
    <property type="entry name" value="Docking"/>
    <property type="match status" value="1"/>
</dbReference>
<dbReference type="SMART" id="SM00825">
    <property type="entry name" value="PKS_KS"/>
    <property type="match status" value="1"/>
</dbReference>
<comment type="cofactor">
    <cofactor evidence="1">
        <name>pantetheine 4'-phosphate</name>
        <dbReference type="ChEBI" id="CHEBI:47942"/>
    </cofactor>
</comment>
<dbReference type="SMART" id="SM00827">
    <property type="entry name" value="PKS_AT"/>
    <property type="match status" value="1"/>
</dbReference>